<protein>
    <submittedName>
        <fullName evidence="7">Lysine export transcriptional regulatory protein LysG</fullName>
    </submittedName>
</protein>
<evidence type="ECO:0000256" key="5">
    <source>
        <dbReference type="ARBA" id="ARBA00023163"/>
    </source>
</evidence>
<keyword evidence="3" id="KW-0238">DNA-binding</keyword>
<comment type="similarity">
    <text evidence="1">Belongs to the LysR transcriptional regulatory family.</text>
</comment>
<gene>
    <name evidence="7" type="primary">lysG</name>
    <name evidence="7" type="ORF">GCM10025862_33020</name>
</gene>
<evidence type="ECO:0000256" key="3">
    <source>
        <dbReference type="ARBA" id="ARBA00023125"/>
    </source>
</evidence>
<evidence type="ECO:0000259" key="6">
    <source>
        <dbReference type="PROSITE" id="PS50931"/>
    </source>
</evidence>
<dbReference type="PANTHER" id="PTHR30579">
    <property type="entry name" value="TRANSCRIPTIONAL REGULATOR"/>
    <property type="match status" value="1"/>
</dbReference>
<dbReference type="InterPro" id="IPR036390">
    <property type="entry name" value="WH_DNA-bd_sf"/>
</dbReference>
<reference evidence="8" key="1">
    <citation type="journal article" date="2019" name="Int. J. Syst. Evol. Microbiol.">
        <title>The Global Catalogue of Microorganisms (GCM) 10K type strain sequencing project: providing services to taxonomists for standard genome sequencing and annotation.</title>
        <authorList>
            <consortium name="The Broad Institute Genomics Platform"/>
            <consortium name="The Broad Institute Genome Sequencing Center for Infectious Disease"/>
            <person name="Wu L."/>
            <person name="Ma J."/>
        </authorList>
    </citation>
    <scope>NUCLEOTIDE SEQUENCE [LARGE SCALE GENOMIC DNA]</scope>
    <source>
        <strain evidence="8">NBRC 105830</strain>
    </source>
</reference>
<dbReference type="RefSeq" id="WP_241441548.1">
    <property type="nucleotide sequence ID" value="NZ_BSUJ01000001.1"/>
</dbReference>
<comment type="caution">
    <text evidence="7">The sequence shown here is derived from an EMBL/GenBank/DDBJ whole genome shotgun (WGS) entry which is preliminary data.</text>
</comment>
<keyword evidence="8" id="KW-1185">Reference proteome</keyword>
<dbReference type="Gene3D" id="3.40.190.290">
    <property type="match status" value="1"/>
</dbReference>
<dbReference type="Pfam" id="PF00126">
    <property type="entry name" value="HTH_1"/>
    <property type="match status" value="1"/>
</dbReference>
<dbReference type="SUPFAM" id="SSF53850">
    <property type="entry name" value="Periplasmic binding protein-like II"/>
    <property type="match status" value="1"/>
</dbReference>
<name>A0ABQ6HS25_9MICO</name>
<dbReference type="InterPro" id="IPR050176">
    <property type="entry name" value="LTTR"/>
</dbReference>
<sequence length="300" mass="32671">MQLDQLRTLQAIVVEGSFEGAALALHVTPSAVSQRIKALEAEVGRVLVRRSTPCEVTDAGAPLLRMARQVDLLEAEARSELGLAEGRRTIVSVAINADSLETWLKPLLHVAATWPDLSLHIEVEDQEHSVDNLRRGQVCGAVCVAPQPVSGCRVVPLGAMRYLPVAAPALRDAHRLGRSVDWSAMPVMQFNRKDDLQGAFLRERGVETAPPTAQVPSPSGFYEAVRAGLGWGLVPELQLADDLRTGRLVRLDARRHVDVELAFQVWSLASEPVTRLTAAITDCARALRHGPAPRQNESHL</sequence>
<dbReference type="NCBIfam" id="NF002964">
    <property type="entry name" value="PRK03635.1"/>
    <property type="match status" value="1"/>
</dbReference>
<organism evidence="7 8">
    <name type="scientific">Arsenicicoccus piscis</name>
    <dbReference type="NCBI Taxonomy" id="673954"/>
    <lineage>
        <taxon>Bacteria</taxon>
        <taxon>Bacillati</taxon>
        <taxon>Actinomycetota</taxon>
        <taxon>Actinomycetes</taxon>
        <taxon>Micrococcales</taxon>
        <taxon>Intrasporangiaceae</taxon>
        <taxon>Arsenicicoccus</taxon>
    </lineage>
</organism>
<proteinExistence type="inferred from homology"/>
<dbReference type="SUPFAM" id="SSF46785">
    <property type="entry name" value="Winged helix' DNA-binding domain"/>
    <property type="match status" value="1"/>
</dbReference>
<dbReference type="NCBIfam" id="TIGR03298">
    <property type="entry name" value="argP"/>
    <property type="match status" value="1"/>
</dbReference>
<dbReference type="PANTHER" id="PTHR30579:SF2">
    <property type="entry name" value="HTH-TYPE TRANSCRIPTIONAL REGULATOR ARGP"/>
    <property type="match status" value="1"/>
</dbReference>
<dbReference type="Proteomes" id="UP001157109">
    <property type="component" value="Unassembled WGS sequence"/>
</dbReference>
<evidence type="ECO:0000313" key="8">
    <source>
        <dbReference type="Proteomes" id="UP001157109"/>
    </source>
</evidence>
<evidence type="ECO:0000256" key="1">
    <source>
        <dbReference type="ARBA" id="ARBA00009437"/>
    </source>
</evidence>
<evidence type="ECO:0000256" key="4">
    <source>
        <dbReference type="ARBA" id="ARBA00023159"/>
    </source>
</evidence>
<dbReference type="PROSITE" id="PS50931">
    <property type="entry name" value="HTH_LYSR"/>
    <property type="match status" value="1"/>
</dbReference>
<keyword evidence="4" id="KW-0010">Activator</keyword>
<keyword evidence="2" id="KW-0805">Transcription regulation</keyword>
<evidence type="ECO:0000256" key="2">
    <source>
        <dbReference type="ARBA" id="ARBA00023015"/>
    </source>
</evidence>
<evidence type="ECO:0000313" key="7">
    <source>
        <dbReference type="EMBL" id="GMA21281.1"/>
    </source>
</evidence>
<accession>A0ABQ6HS25</accession>
<dbReference type="InterPro" id="IPR000847">
    <property type="entry name" value="LysR_HTH_N"/>
</dbReference>
<dbReference type="Pfam" id="PF03466">
    <property type="entry name" value="LysR_substrate"/>
    <property type="match status" value="1"/>
</dbReference>
<keyword evidence="5" id="KW-0804">Transcription</keyword>
<feature type="domain" description="HTH lysR-type" evidence="6">
    <location>
        <begin position="1"/>
        <end position="57"/>
    </location>
</feature>
<dbReference type="InterPro" id="IPR036388">
    <property type="entry name" value="WH-like_DNA-bd_sf"/>
</dbReference>
<dbReference type="InterPro" id="IPR017685">
    <property type="entry name" value="ArgP"/>
</dbReference>
<dbReference type="InterPro" id="IPR005119">
    <property type="entry name" value="LysR_subst-bd"/>
</dbReference>
<dbReference type="EMBL" id="BSUJ01000001">
    <property type="protein sequence ID" value="GMA21281.1"/>
    <property type="molecule type" value="Genomic_DNA"/>
</dbReference>
<dbReference type="Gene3D" id="1.10.10.10">
    <property type="entry name" value="Winged helix-like DNA-binding domain superfamily/Winged helix DNA-binding domain"/>
    <property type="match status" value="1"/>
</dbReference>